<dbReference type="Gene3D" id="3.20.20.150">
    <property type="entry name" value="Divalent-metal-dependent TIM barrel enzymes"/>
    <property type="match status" value="1"/>
</dbReference>
<keyword evidence="1" id="KW-0418">Kinase</keyword>
<protein>
    <submittedName>
        <fullName evidence="1">2-dehydro-3-deoxygluconokinase</fullName>
        <ecNumber evidence="1">2.7.1.45</ecNumber>
    </submittedName>
</protein>
<dbReference type="AlphaFoldDB" id="A0A7W5C261"/>
<comment type="caution">
    <text evidence="1">The sequence shown here is derived from an EMBL/GenBank/DDBJ whole genome shotgun (WGS) entry which is preliminary data.</text>
</comment>
<accession>A0A7W5C261</accession>
<keyword evidence="1" id="KW-0808">Transferase</keyword>
<dbReference type="RefSeq" id="WP_379685203.1">
    <property type="nucleotide sequence ID" value="NZ_JBHLVM010000040.1"/>
</dbReference>
<dbReference type="EMBL" id="JACHXM010000053">
    <property type="protein sequence ID" value="MBB3143515.1"/>
    <property type="molecule type" value="Genomic_DNA"/>
</dbReference>
<sequence>MTTTSLKPLQDHMVTFPKILRTTPEAPAVLVATSAYGQELIAAHGQAAVLPWLAAADADGVEIRRELLPEGFEDYTGLGQACRDNGLGIVYSAADALWADDRLAAGLTQRLEEAERLGAAAIKLSLGQYTGASPATWQRLVKLVAASPVDRVMIENDQTREGGTLAPLAACLEDAEAADCPLAMTFDIGNWHWTGEDPIQAAEHLGRFVAYVHCKGVVQGQGQPHASVPDLCELTDWRVLMAHFPSGVPRAIEYPLQAPDLTAFTREQLHRLRTL</sequence>
<evidence type="ECO:0000313" key="2">
    <source>
        <dbReference type="Proteomes" id="UP000525987"/>
    </source>
</evidence>
<dbReference type="Proteomes" id="UP000525987">
    <property type="component" value="Unassembled WGS sequence"/>
</dbReference>
<reference evidence="1 2" key="1">
    <citation type="submission" date="2020-08" db="EMBL/GenBank/DDBJ databases">
        <title>Genomic Encyclopedia of Type Strains, Phase III (KMG-III): the genomes of soil and plant-associated and newly described type strains.</title>
        <authorList>
            <person name="Whitman W."/>
        </authorList>
    </citation>
    <scope>NUCLEOTIDE SEQUENCE [LARGE SCALE GENOMIC DNA]</scope>
    <source>
        <strain evidence="1 2">CECT 5995</strain>
    </source>
</reference>
<evidence type="ECO:0000313" key="1">
    <source>
        <dbReference type="EMBL" id="MBB3143515.1"/>
    </source>
</evidence>
<dbReference type="GO" id="GO:0008673">
    <property type="term" value="F:2-dehydro-3-deoxygluconokinase activity"/>
    <property type="evidence" value="ECO:0007669"/>
    <property type="project" value="UniProtKB-EC"/>
</dbReference>
<dbReference type="InterPro" id="IPR036237">
    <property type="entry name" value="Xyl_isomerase-like_sf"/>
</dbReference>
<keyword evidence="2" id="KW-1185">Reference proteome</keyword>
<dbReference type="SUPFAM" id="SSF51658">
    <property type="entry name" value="Xylose isomerase-like"/>
    <property type="match status" value="1"/>
</dbReference>
<name>A0A7W5C261_9GAMM</name>
<dbReference type="EC" id="2.7.1.45" evidence="1"/>
<gene>
    <name evidence="1" type="ORF">FHR96_004438</name>
</gene>
<proteinExistence type="predicted"/>
<organism evidence="1 2">
    <name type="scientific">Halomonas organivorans</name>
    <dbReference type="NCBI Taxonomy" id="257772"/>
    <lineage>
        <taxon>Bacteria</taxon>
        <taxon>Pseudomonadati</taxon>
        <taxon>Pseudomonadota</taxon>
        <taxon>Gammaproteobacteria</taxon>
        <taxon>Oceanospirillales</taxon>
        <taxon>Halomonadaceae</taxon>
        <taxon>Halomonas</taxon>
    </lineage>
</organism>